<dbReference type="PANTHER" id="PTHR37481:SF1">
    <property type="entry name" value="LIPOPOLYSACCHARIDE EXPORT SYSTEM PROTEIN LPTC"/>
    <property type="match status" value="1"/>
</dbReference>
<dbReference type="PROSITE" id="PS51257">
    <property type="entry name" value="PROKAR_LIPOPROTEIN"/>
    <property type="match status" value="1"/>
</dbReference>
<evidence type="ECO:0000256" key="2">
    <source>
        <dbReference type="ARBA" id="ARBA00022519"/>
    </source>
</evidence>
<dbReference type="GO" id="GO:0017089">
    <property type="term" value="F:glycolipid transfer activity"/>
    <property type="evidence" value="ECO:0007669"/>
    <property type="project" value="TreeGrafter"/>
</dbReference>
<keyword evidence="8" id="KW-1185">Reference proteome</keyword>
<dbReference type="Gene3D" id="2.60.450.10">
    <property type="entry name" value="Lipopolysaccharide (LPS) transport protein A like domain"/>
    <property type="match status" value="2"/>
</dbReference>
<evidence type="ECO:0000313" key="7">
    <source>
        <dbReference type="EMBL" id="PSB00987.1"/>
    </source>
</evidence>
<keyword evidence="4" id="KW-1133">Transmembrane helix</keyword>
<keyword evidence="6" id="KW-0732">Signal</keyword>
<accession>A0A2T1BYJ1</accession>
<evidence type="ECO:0000256" key="6">
    <source>
        <dbReference type="SAM" id="SignalP"/>
    </source>
</evidence>
<proteinExistence type="predicted"/>
<dbReference type="PANTHER" id="PTHR37481">
    <property type="entry name" value="LIPOPOLYSACCHARIDE EXPORT SYSTEM PROTEIN LPTC"/>
    <property type="match status" value="1"/>
</dbReference>
<dbReference type="InterPro" id="IPR052363">
    <property type="entry name" value="LPS_export_LptC"/>
</dbReference>
<comment type="caution">
    <text evidence="7">The sequence shown here is derived from an EMBL/GenBank/DDBJ whole genome shotgun (WGS) entry which is preliminary data.</text>
</comment>
<dbReference type="GO" id="GO:0015221">
    <property type="term" value="F:lipopolysaccharide transmembrane transporter activity"/>
    <property type="evidence" value="ECO:0007669"/>
    <property type="project" value="InterPro"/>
</dbReference>
<keyword evidence="3" id="KW-0812">Transmembrane</keyword>
<dbReference type="InterPro" id="IPR010664">
    <property type="entry name" value="LipoPS_assembly_LptC-rel"/>
</dbReference>
<dbReference type="Proteomes" id="UP000238762">
    <property type="component" value="Unassembled WGS sequence"/>
</dbReference>
<gene>
    <name evidence="7" type="primary">lptC</name>
    <name evidence="7" type="ORF">C7B64_20645</name>
</gene>
<dbReference type="AlphaFoldDB" id="A0A2T1BYJ1"/>
<evidence type="ECO:0000256" key="4">
    <source>
        <dbReference type="ARBA" id="ARBA00022989"/>
    </source>
</evidence>
<organism evidence="7 8">
    <name type="scientific">Merismopedia glauca CCAP 1448/3</name>
    <dbReference type="NCBI Taxonomy" id="1296344"/>
    <lineage>
        <taxon>Bacteria</taxon>
        <taxon>Bacillati</taxon>
        <taxon>Cyanobacteriota</taxon>
        <taxon>Cyanophyceae</taxon>
        <taxon>Synechococcales</taxon>
        <taxon>Merismopediaceae</taxon>
        <taxon>Merismopedia</taxon>
    </lineage>
</organism>
<dbReference type="Pfam" id="PF06835">
    <property type="entry name" value="LptC"/>
    <property type="match status" value="3"/>
</dbReference>
<name>A0A2T1BYJ1_9CYAN</name>
<dbReference type="NCBIfam" id="TIGR04409">
    <property type="entry name" value="LptC_YrbK"/>
    <property type="match status" value="1"/>
</dbReference>
<evidence type="ECO:0000256" key="5">
    <source>
        <dbReference type="ARBA" id="ARBA00023136"/>
    </source>
</evidence>
<reference evidence="7 8" key="2">
    <citation type="submission" date="2018-03" db="EMBL/GenBank/DDBJ databases">
        <title>The ancient ancestry and fast evolution of plastids.</title>
        <authorList>
            <person name="Moore K.R."/>
            <person name="Magnabosco C."/>
            <person name="Momper L."/>
            <person name="Gold D.A."/>
            <person name="Bosak T."/>
            <person name="Fournier G.P."/>
        </authorList>
    </citation>
    <scope>NUCLEOTIDE SEQUENCE [LARGE SCALE GENOMIC DNA]</scope>
    <source>
        <strain evidence="7 8">CCAP 1448/3</strain>
    </source>
</reference>
<keyword evidence="1" id="KW-1003">Cell membrane</keyword>
<keyword evidence="5" id="KW-0472">Membrane</keyword>
<evidence type="ECO:0000256" key="1">
    <source>
        <dbReference type="ARBA" id="ARBA00022475"/>
    </source>
</evidence>
<evidence type="ECO:0000256" key="3">
    <source>
        <dbReference type="ARBA" id="ARBA00022692"/>
    </source>
</evidence>
<dbReference type="GO" id="GO:0005886">
    <property type="term" value="C:plasma membrane"/>
    <property type="evidence" value="ECO:0007669"/>
    <property type="project" value="InterPro"/>
</dbReference>
<keyword evidence="2" id="KW-0997">Cell inner membrane</keyword>
<reference evidence="7 8" key="1">
    <citation type="submission" date="2018-02" db="EMBL/GenBank/DDBJ databases">
        <authorList>
            <person name="Cohen D.B."/>
            <person name="Kent A.D."/>
        </authorList>
    </citation>
    <scope>NUCLEOTIDE SEQUENCE [LARGE SCALE GENOMIC DNA]</scope>
    <source>
        <strain evidence="7 8">CCAP 1448/3</strain>
    </source>
</reference>
<feature type="signal peptide" evidence="6">
    <location>
        <begin position="1"/>
        <end position="18"/>
    </location>
</feature>
<dbReference type="EMBL" id="PVWJ01000140">
    <property type="protein sequence ID" value="PSB00987.1"/>
    <property type="molecule type" value="Genomic_DNA"/>
</dbReference>
<feature type="chain" id="PRO_5015423774" evidence="6">
    <location>
        <begin position="19"/>
        <end position="377"/>
    </location>
</feature>
<evidence type="ECO:0000313" key="8">
    <source>
        <dbReference type="Proteomes" id="UP000238762"/>
    </source>
</evidence>
<dbReference type="InterPro" id="IPR026265">
    <property type="entry name" value="LptC"/>
</dbReference>
<sequence length="377" mass="41604">MCCAQAKSTFFLILSAIAVGCSSPNPTPVPVTPTPTPEPKLEGNISLKKLVLEQTDEKGLPLWKIKAQTANYSQDRQKALVNIPEGTLFQDGKLVLEVSAKEGEIWEDGKQVFLKGDIVATDPRNGAVLRGQELEWRPKEDLLIVRNNVTGTHPQIQAKAKSGRYLTRTQKLELTGDIIATSKDPSLQLKTQHLIWQIPNQLVTADKPLEVQRYQQNQFSDRIVGNSGVVNLKTKTATLKQNVQLVSIDPPIQINGNSANWNLNTQKVTSDLPLKIWHRQEQVLVTANRGEVNLQQKTAVLTGKAVAIANRNQARLSTNQIEWNIATQLLKTNSQVIYQQSNPPLKLTGSSGVGKLQDQTFVVSGGNNQRVVTEIIP</sequence>
<dbReference type="GO" id="GO:0030288">
    <property type="term" value="C:outer membrane-bounded periplasmic space"/>
    <property type="evidence" value="ECO:0007669"/>
    <property type="project" value="TreeGrafter"/>
</dbReference>
<protein>
    <submittedName>
        <fullName evidence="7">LPS export ABC transporter periplasmic protein LptC</fullName>
    </submittedName>
</protein>